<evidence type="ECO:0000313" key="13">
    <source>
        <dbReference type="EMBL" id="MDM7453043.1"/>
    </source>
</evidence>
<evidence type="ECO:0000313" key="21">
    <source>
        <dbReference type="Proteomes" id="UP001231451"/>
    </source>
</evidence>
<feature type="domain" description="HhH-GPD" evidence="11">
    <location>
        <begin position="52"/>
        <end position="200"/>
    </location>
</feature>
<evidence type="ECO:0000256" key="4">
    <source>
        <dbReference type="ARBA" id="ARBA00022763"/>
    </source>
</evidence>
<sequence length="229" mass="24784">MKIHPSLAQEEAPFVTDAEAKQLFDQIMALYPDPQPTLHAEDPFQILVAVMLSAQTTDVAVNAVTPKLFAAYPTPADMAAAPVEAIAAIISRLGLYRTKAAHLKALSDILVKEYAGKVPNKAADLVRLPGVGKKTATVVLSDAFNIPGVAVDTHVSRIVKGLGLVPQNATPVQIQARLEALMPPSEWIKLHRSLIRFGREYLRARDPQVPAGTQWAFLETHYLPLGGKS</sequence>
<dbReference type="EC" id="4.2.99.18" evidence="10"/>
<dbReference type="HAMAP" id="MF_00942">
    <property type="entry name" value="Nth"/>
    <property type="match status" value="1"/>
</dbReference>
<evidence type="ECO:0000256" key="9">
    <source>
        <dbReference type="ARBA" id="ARBA00023295"/>
    </source>
</evidence>
<keyword evidence="10 13" id="KW-0456">Lyase</keyword>
<reference evidence="18 19" key="2">
    <citation type="journal article" date="2018" name="Front. Microbiol.">
        <title>Conversion of Methionine to Cysteine in Lactobacillus paracasei Depends on the Highly Mobile cysK-ctl-cysE Gene Cluster.</title>
        <authorList>
            <person name="Wuthrich D."/>
            <person name="Irmler S."/>
            <person name="Berthoud H."/>
            <person name="Guggenbuhl B."/>
            <person name="Eugster E."/>
            <person name="Bruggmann R."/>
        </authorList>
    </citation>
    <scope>NUCLEOTIDE SEQUENCE [LARGE SCALE GENOMIC DNA]</scope>
    <source>
        <strain evidence="15 19">FAM18157</strain>
        <strain evidence="16 18">FAM6012</strain>
    </source>
</reference>
<name>A0A0K1MU40_LACPA</name>
<dbReference type="Proteomes" id="UP000284716">
    <property type="component" value="Unassembled WGS sequence"/>
</dbReference>
<dbReference type="GO" id="GO:0003677">
    <property type="term" value="F:DNA binding"/>
    <property type="evidence" value="ECO:0007669"/>
    <property type="project" value="UniProtKB-UniRule"/>
</dbReference>
<comment type="function">
    <text evidence="10">DNA repair enzyme that has both DNA N-glycosylase activity and AP-lyase activity. The DNA N-glycosylase activity releases various damaged pyrimidines from DNA by cleaving the N-glycosidic bond, leaving an AP (apurinic/apyrimidinic) site. The AP-lyase activity cleaves the phosphodiester bond 3' to the AP site by a beta-elimination, leaving a 3'-terminal unsaturated sugar and a product with a terminal 5'-phosphate.</text>
</comment>
<dbReference type="EMBL" id="LKFS01000041">
    <property type="protein sequence ID" value="RND82573.1"/>
    <property type="molecule type" value="Genomic_DNA"/>
</dbReference>
<keyword evidence="6" id="KW-0408">Iron</keyword>
<dbReference type="Proteomes" id="UP001212327">
    <property type="component" value="Unassembled WGS sequence"/>
</dbReference>
<proteinExistence type="inferred from homology"/>
<dbReference type="Proteomes" id="UP000237433">
    <property type="component" value="Unassembled WGS sequence"/>
</dbReference>
<evidence type="ECO:0000259" key="11">
    <source>
        <dbReference type="SMART" id="SM00478"/>
    </source>
</evidence>
<dbReference type="SUPFAM" id="SSF48150">
    <property type="entry name" value="DNA-glycosylase"/>
    <property type="match status" value="1"/>
</dbReference>
<dbReference type="FunFam" id="1.10.340.30:FF:000001">
    <property type="entry name" value="Endonuclease III"/>
    <property type="match status" value="1"/>
</dbReference>
<dbReference type="KEGG" id="lce:LC2W_1655"/>
<keyword evidence="3" id="KW-0479">Metal-binding</keyword>
<evidence type="ECO:0000256" key="7">
    <source>
        <dbReference type="ARBA" id="ARBA00023014"/>
    </source>
</evidence>
<dbReference type="PROSITE" id="PS01155">
    <property type="entry name" value="ENDONUCLEASE_III_2"/>
    <property type="match status" value="1"/>
</dbReference>
<evidence type="ECO:0000256" key="6">
    <source>
        <dbReference type="ARBA" id="ARBA00023004"/>
    </source>
</evidence>
<keyword evidence="4 10" id="KW-0227">DNA damage</keyword>
<evidence type="ECO:0000256" key="3">
    <source>
        <dbReference type="ARBA" id="ARBA00022723"/>
    </source>
</evidence>
<keyword evidence="2" id="KW-0004">4Fe-4S</keyword>
<dbReference type="RefSeq" id="WP_013245757.1">
    <property type="nucleotide sequence ID" value="NC_010999.1"/>
</dbReference>
<comment type="catalytic activity">
    <reaction evidence="10">
        <text>2'-deoxyribonucleotide-(2'-deoxyribose 5'-phosphate)-2'-deoxyribonucleotide-DNA = a 3'-end 2'-deoxyribonucleotide-(2,3-dehydro-2,3-deoxyribose 5'-phosphate)-DNA + a 5'-end 5'-phospho-2'-deoxyribonucleoside-DNA + H(+)</text>
        <dbReference type="Rhea" id="RHEA:66592"/>
        <dbReference type="Rhea" id="RHEA-COMP:13180"/>
        <dbReference type="Rhea" id="RHEA-COMP:16897"/>
        <dbReference type="Rhea" id="RHEA-COMP:17067"/>
        <dbReference type="ChEBI" id="CHEBI:15378"/>
        <dbReference type="ChEBI" id="CHEBI:136412"/>
        <dbReference type="ChEBI" id="CHEBI:157695"/>
        <dbReference type="ChEBI" id="CHEBI:167181"/>
        <dbReference type="EC" id="4.2.99.18"/>
    </reaction>
</comment>
<evidence type="ECO:0000256" key="1">
    <source>
        <dbReference type="ARBA" id="ARBA00008343"/>
    </source>
</evidence>
<dbReference type="KEGG" id="lcz:LCAZH_1474"/>
<gene>
    <name evidence="10 13" type="primary">nth</name>
    <name evidence="14" type="ORF">ACX51_00320</name>
    <name evidence="15" type="ORF">FAM18157_00969</name>
    <name evidence="16" type="ORF">FAM6012_01001</name>
    <name evidence="12" type="ORF">PGA78_10145</name>
    <name evidence="13" type="ORF">QUF16_01620</name>
</gene>
<reference evidence="13" key="4">
    <citation type="submission" date="2023-06" db="EMBL/GenBank/DDBJ databases">
        <title>Draft Genome Sequences of lactic acid bacteria strains isolated from fermented milk products.</title>
        <authorList>
            <person name="Elcheninov A.G."/>
            <person name="Klyukina A."/>
            <person name="Zayulina K.S."/>
            <person name="Gavirova L.A."/>
            <person name="Shcherbakova P.A."/>
            <person name="Shestakov A.I."/>
            <person name="Kublanov I.V."/>
            <person name="Kochetkova T.V."/>
        </authorList>
    </citation>
    <scope>NUCLEOTIDE SEQUENCE</scope>
    <source>
        <strain evidence="13">TOM.1374</strain>
    </source>
</reference>
<dbReference type="Pfam" id="PF00730">
    <property type="entry name" value="HhH-GPD"/>
    <property type="match status" value="1"/>
</dbReference>
<keyword evidence="13" id="KW-0255">Endonuclease</keyword>
<dbReference type="GO" id="GO:0140078">
    <property type="term" value="F:class I DNA-(apurinic or apyrimidinic site) endonuclease activity"/>
    <property type="evidence" value="ECO:0007669"/>
    <property type="project" value="UniProtKB-EC"/>
</dbReference>
<evidence type="ECO:0000313" key="19">
    <source>
        <dbReference type="Proteomes" id="UP000284716"/>
    </source>
</evidence>
<comment type="cofactor">
    <cofactor evidence="10">
        <name>[4Fe-4S] cluster</name>
        <dbReference type="ChEBI" id="CHEBI:49883"/>
    </cofactor>
    <text evidence="10">Binds 1 [4Fe-4S] cluster.</text>
</comment>
<keyword evidence="7" id="KW-0411">Iron-sulfur</keyword>
<accession>S4ZM67</accession>
<dbReference type="EMBL" id="JAQLSF010000001">
    <property type="protein sequence ID" value="MDB1565102.1"/>
    <property type="molecule type" value="Genomic_DNA"/>
</dbReference>
<accession>A0A125UAP9</accession>
<dbReference type="InterPro" id="IPR023170">
    <property type="entry name" value="HhH_base_excis_C"/>
</dbReference>
<evidence type="ECO:0000313" key="15">
    <source>
        <dbReference type="EMBL" id="RND82573.1"/>
    </source>
</evidence>
<dbReference type="GO" id="GO:0051539">
    <property type="term" value="F:4 iron, 4 sulfur cluster binding"/>
    <property type="evidence" value="ECO:0007669"/>
    <property type="project" value="UniProtKB-KW"/>
</dbReference>
<evidence type="ECO:0000313" key="18">
    <source>
        <dbReference type="Proteomes" id="UP000284123"/>
    </source>
</evidence>
<evidence type="ECO:0000313" key="12">
    <source>
        <dbReference type="EMBL" id="MDB1565102.1"/>
    </source>
</evidence>
<dbReference type="GeneID" id="57090147"/>
<reference evidence="12 20" key="3">
    <citation type="submission" date="2023-01" db="EMBL/GenBank/DDBJ databases">
        <title>Complete genome sequence of Lacticaseibacillus paracasei SRCM217440 isolated from Makgeolli.</title>
        <authorList>
            <person name="Yang H.-G."/>
            <person name="Jeong S.-J."/>
            <person name="Ha G.-S."/>
            <person name="Yang H.-J."/>
            <person name="Jeong D.-Y."/>
        </authorList>
    </citation>
    <scope>NUCLEOTIDE SEQUENCE [LARGE SCALE GENOMIC DNA]</scope>
    <source>
        <strain evidence="12 20">SRCM217440</strain>
    </source>
</reference>
<dbReference type="Gene3D" id="1.10.1670.10">
    <property type="entry name" value="Helix-hairpin-Helix base-excision DNA repair enzymes (C-terminal)"/>
    <property type="match status" value="1"/>
</dbReference>
<dbReference type="InterPro" id="IPR004036">
    <property type="entry name" value="Endonuclease-III-like_CS2"/>
</dbReference>
<keyword evidence="13" id="KW-0540">Nuclease</keyword>
<dbReference type="PANTHER" id="PTHR10359">
    <property type="entry name" value="A/G-SPECIFIC ADENINE GLYCOSYLASE/ENDONUCLEASE III"/>
    <property type="match status" value="1"/>
</dbReference>
<dbReference type="EMBL" id="JAUCBG010000001">
    <property type="protein sequence ID" value="MDM7453043.1"/>
    <property type="molecule type" value="Genomic_DNA"/>
</dbReference>
<evidence type="ECO:0000256" key="8">
    <source>
        <dbReference type="ARBA" id="ARBA00023204"/>
    </source>
</evidence>
<evidence type="ECO:0000313" key="17">
    <source>
        <dbReference type="Proteomes" id="UP000237433"/>
    </source>
</evidence>
<reference evidence="14 17" key="1">
    <citation type="journal article" date="2015" name="J. Am. Soc. Brew. Chem.">
        <title>Dissolved carbon dioxide selects for lactic acid bacteria able to grow in and spoil packaged beer.</title>
        <authorList>
            <person name="Bergsveinson J."/>
            <person name="Redekop A."/>
            <person name="Zoerb S."/>
            <person name="Ziola B."/>
        </authorList>
    </citation>
    <scope>NUCLEOTIDE SEQUENCE [LARGE SCALE GENOMIC DNA]</scope>
    <source>
        <strain evidence="14 17">CCC B1205</strain>
    </source>
</reference>
<protein>
    <recommendedName>
        <fullName evidence="10">Endonuclease III</fullName>
        <ecNumber evidence="10">4.2.99.18</ecNumber>
    </recommendedName>
    <alternativeName>
        <fullName evidence="10">DNA-(apurinic or apyrimidinic site) lyase</fullName>
    </alternativeName>
</protein>
<dbReference type="GO" id="GO:0046872">
    <property type="term" value="F:metal ion binding"/>
    <property type="evidence" value="ECO:0007669"/>
    <property type="project" value="UniProtKB-KW"/>
</dbReference>
<dbReference type="SMART" id="SM00478">
    <property type="entry name" value="ENDO3c"/>
    <property type="match status" value="1"/>
</dbReference>
<dbReference type="PIRSF" id="PIRSF001435">
    <property type="entry name" value="Nth"/>
    <property type="match status" value="1"/>
</dbReference>
<dbReference type="Proteomes" id="UP001231451">
    <property type="component" value="Unassembled WGS sequence"/>
</dbReference>
<dbReference type="CDD" id="cd00056">
    <property type="entry name" value="ENDO3c"/>
    <property type="match status" value="1"/>
</dbReference>
<dbReference type="PANTHER" id="PTHR10359:SF18">
    <property type="entry name" value="ENDONUCLEASE III"/>
    <property type="match status" value="1"/>
</dbReference>
<evidence type="ECO:0000256" key="10">
    <source>
        <dbReference type="HAMAP-Rule" id="MF_00942"/>
    </source>
</evidence>
<evidence type="ECO:0000313" key="16">
    <source>
        <dbReference type="EMBL" id="RNE31786.1"/>
    </source>
</evidence>
<comment type="caution">
    <text evidence="13">The sequence shown here is derived from an EMBL/GenBank/DDBJ whole genome shotgun (WGS) entry which is preliminary data.</text>
</comment>
<accession>A0A0K1MU40</accession>
<accession>K0MVP0</accession>
<evidence type="ECO:0000313" key="20">
    <source>
        <dbReference type="Proteomes" id="UP001212327"/>
    </source>
</evidence>
<keyword evidence="9 10" id="KW-0326">Glycosidase</keyword>
<dbReference type="InterPro" id="IPR003265">
    <property type="entry name" value="HhH-GPD_domain"/>
</dbReference>
<dbReference type="EMBL" id="LGIY01000001">
    <property type="protein sequence ID" value="POE44303.1"/>
    <property type="molecule type" value="Genomic_DNA"/>
</dbReference>
<dbReference type="EMBL" id="LKGI01000046">
    <property type="protein sequence ID" value="RNE31786.1"/>
    <property type="molecule type" value="Genomic_DNA"/>
</dbReference>
<keyword evidence="5 10" id="KW-0378">Hydrolase</keyword>
<dbReference type="Proteomes" id="UP000284123">
    <property type="component" value="Unassembled WGS sequence"/>
</dbReference>
<dbReference type="GO" id="GO:0006285">
    <property type="term" value="P:base-excision repair, AP site formation"/>
    <property type="evidence" value="ECO:0007669"/>
    <property type="project" value="TreeGrafter"/>
</dbReference>
<comment type="similarity">
    <text evidence="1 10">Belongs to the Nth/MutY family.</text>
</comment>
<dbReference type="Gene3D" id="1.10.340.30">
    <property type="entry name" value="Hypothetical protein, domain 2"/>
    <property type="match status" value="1"/>
</dbReference>
<organism evidence="13 21">
    <name type="scientific">Lacticaseibacillus paracasei</name>
    <name type="common">Lactobacillus paracasei</name>
    <dbReference type="NCBI Taxonomy" id="1597"/>
    <lineage>
        <taxon>Bacteria</taxon>
        <taxon>Bacillati</taxon>
        <taxon>Bacillota</taxon>
        <taxon>Bacilli</taxon>
        <taxon>Lactobacillales</taxon>
        <taxon>Lactobacillaceae</taxon>
        <taxon>Lacticaseibacillus</taxon>
    </lineage>
</organism>
<evidence type="ECO:0000256" key="2">
    <source>
        <dbReference type="ARBA" id="ARBA00022485"/>
    </source>
</evidence>
<dbReference type="KEGG" id="lcl:LOCK919_1659"/>
<keyword evidence="8 10" id="KW-0234">DNA repair</keyword>
<keyword evidence="10" id="KW-0238">DNA-binding</keyword>
<evidence type="ECO:0000256" key="5">
    <source>
        <dbReference type="ARBA" id="ARBA00022801"/>
    </source>
</evidence>
<dbReference type="InterPro" id="IPR011257">
    <property type="entry name" value="DNA_glycosylase"/>
</dbReference>
<dbReference type="KEGG" id="lcs:LCBD_1687"/>
<comment type="caution">
    <text evidence="10">Lacks conserved residue(s) required for the propagation of feature annotation.</text>
</comment>
<dbReference type="AlphaFoldDB" id="A0A0K1MU40"/>
<evidence type="ECO:0000313" key="14">
    <source>
        <dbReference type="EMBL" id="POE44303.1"/>
    </source>
</evidence>
<dbReference type="GO" id="GO:0019104">
    <property type="term" value="F:DNA N-glycosylase activity"/>
    <property type="evidence" value="ECO:0007669"/>
    <property type="project" value="UniProtKB-UniRule"/>
</dbReference>
<dbReference type="InterPro" id="IPR005759">
    <property type="entry name" value="Nth"/>
</dbReference>